<gene>
    <name evidence="4" type="ORF">KP509_30G042200</name>
</gene>
<comment type="caution">
    <text evidence="4">The sequence shown here is derived from an EMBL/GenBank/DDBJ whole genome shotgun (WGS) entry which is preliminary data.</text>
</comment>
<dbReference type="OrthoDB" id="439808at2759"/>
<evidence type="ECO:0000256" key="2">
    <source>
        <dbReference type="PROSITE-ProRule" id="PRU00176"/>
    </source>
</evidence>
<dbReference type="GO" id="GO:0003723">
    <property type="term" value="F:RNA binding"/>
    <property type="evidence" value="ECO:0007669"/>
    <property type="project" value="UniProtKB-UniRule"/>
</dbReference>
<dbReference type="SUPFAM" id="SSF54928">
    <property type="entry name" value="RNA-binding domain, RBD"/>
    <property type="match status" value="1"/>
</dbReference>
<dbReference type="InterPro" id="IPR035979">
    <property type="entry name" value="RBD_domain_sf"/>
</dbReference>
<evidence type="ECO:0000259" key="3">
    <source>
        <dbReference type="PROSITE" id="PS50102"/>
    </source>
</evidence>
<sequence>MTQRPSSGSSSSSSVTDTSLTKIFVGGLAWETQCESMRRYFEQFGEIVEAVVIIDRQTGRSKGYGFVTFRDPDAARRACENPAPFIDGRRTNCNLAVLGVQRPRGRTPLFQGPRFFPVNNDFNARGLGGAPQFGHPLPVVYNQQGYPYPYSIGFCLLGCVCAHRYPTYLPDCYAPPSIYNPYAGHPQQMITVRQPNVPAPSFQHLQSANMQPTGQHEPQVHGGLPIAMPPSPLNFPSYFVASPAFMQSSGHLPPGIQLPSSSQIAFQALPSTPGASGQQSST</sequence>
<protein>
    <recommendedName>
        <fullName evidence="3">RRM domain-containing protein</fullName>
    </recommendedName>
</protein>
<dbReference type="OMA" id="SESDYAC"/>
<dbReference type="SMART" id="SM00360">
    <property type="entry name" value="RRM"/>
    <property type="match status" value="1"/>
</dbReference>
<reference evidence="4" key="1">
    <citation type="submission" date="2021-08" db="EMBL/GenBank/DDBJ databases">
        <title>WGS assembly of Ceratopteris richardii.</title>
        <authorList>
            <person name="Marchant D.B."/>
            <person name="Chen G."/>
            <person name="Jenkins J."/>
            <person name="Shu S."/>
            <person name="Leebens-Mack J."/>
            <person name="Grimwood J."/>
            <person name="Schmutz J."/>
            <person name="Soltis P."/>
            <person name="Soltis D."/>
            <person name="Chen Z.-H."/>
        </authorList>
    </citation>
    <scope>NUCLEOTIDE SEQUENCE</scope>
    <source>
        <strain evidence="4">Whitten #5841</strain>
        <tissue evidence="4">Leaf</tissue>
    </source>
</reference>
<proteinExistence type="predicted"/>
<dbReference type="CDD" id="cd12384">
    <property type="entry name" value="RRM_RBM24_RBM38_like"/>
    <property type="match status" value="1"/>
</dbReference>
<accession>A0A8T2R3E9</accession>
<dbReference type="AlphaFoldDB" id="A0A8T2R3E9"/>
<dbReference type="Gene3D" id="3.30.70.330">
    <property type="match status" value="1"/>
</dbReference>
<dbReference type="EMBL" id="CM035435">
    <property type="protein sequence ID" value="KAH7290314.1"/>
    <property type="molecule type" value="Genomic_DNA"/>
</dbReference>
<dbReference type="Proteomes" id="UP000825935">
    <property type="component" value="Chromosome 30"/>
</dbReference>
<name>A0A8T2R3E9_CERRI</name>
<evidence type="ECO:0000256" key="1">
    <source>
        <dbReference type="ARBA" id="ARBA00022884"/>
    </source>
</evidence>
<dbReference type="InterPro" id="IPR012677">
    <property type="entry name" value="Nucleotide-bd_a/b_plait_sf"/>
</dbReference>
<evidence type="ECO:0000313" key="5">
    <source>
        <dbReference type="Proteomes" id="UP000825935"/>
    </source>
</evidence>
<keyword evidence="5" id="KW-1185">Reference proteome</keyword>
<dbReference type="Pfam" id="PF00076">
    <property type="entry name" value="RRM_1"/>
    <property type="match status" value="1"/>
</dbReference>
<dbReference type="PANTHER" id="PTHR11176">
    <property type="entry name" value="BOULE-RELATED"/>
    <property type="match status" value="1"/>
</dbReference>
<keyword evidence="1 2" id="KW-0694">RNA-binding</keyword>
<evidence type="ECO:0000313" key="4">
    <source>
        <dbReference type="EMBL" id="KAH7290314.1"/>
    </source>
</evidence>
<dbReference type="PANTHER" id="PTHR11176:SF57">
    <property type="entry name" value="PROTEIN BOULE"/>
    <property type="match status" value="1"/>
</dbReference>
<dbReference type="PROSITE" id="PS50102">
    <property type="entry name" value="RRM"/>
    <property type="match status" value="1"/>
</dbReference>
<dbReference type="InterPro" id="IPR000504">
    <property type="entry name" value="RRM_dom"/>
</dbReference>
<organism evidence="4 5">
    <name type="scientific">Ceratopteris richardii</name>
    <name type="common">Triangle waterfern</name>
    <dbReference type="NCBI Taxonomy" id="49495"/>
    <lineage>
        <taxon>Eukaryota</taxon>
        <taxon>Viridiplantae</taxon>
        <taxon>Streptophyta</taxon>
        <taxon>Embryophyta</taxon>
        <taxon>Tracheophyta</taxon>
        <taxon>Polypodiopsida</taxon>
        <taxon>Polypodiidae</taxon>
        <taxon>Polypodiales</taxon>
        <taxon>Pteridineae</taxon>
        <taxon>Pteridaceae</taxon>
        <taxon>Parkerioideae</taxon>
        <taxon>Ceratopteris</taxon>
    </lineage>
</organism>
<feature type="domain" description="RRM" evidence="3">
    <location>
        <begin position="21"/>
        <end position="105"/>
    </location>
</feature>